<dbReference type="GO" id="GO:0103068">
    <property type="term" value="F:leukotriene C4 gamma-glutamyl transferase activity"/>
    <property type="evidence" value="ECO:0007669"/>
    <property type="project" value="UniProtKB-EC"/>
</dbReference>
<dbReference type="AlphaFoldDB" id="E1QRS1"/>
<evidence type="ECO:0000313" key="2">
    <source>
        <dbReference type="Proteomes" id="UP000006681"/>
    </source>
</evidence>
<reference evidence="2" key="2">
    <citation type="journal article" date="2010" name="Stand. Genomic Sci.">
        <title>Complete genome sequence of Vulcanisaeta distributa type strain (IC-017T).</title>
        <authorList>
            <person name="Mavromatis K."/>
            <person name="Sikorski J."/>
            <person name="Pabst E."/>
            <person name="Teshima H."/>
            <person name="Lapidus A."/>
            <person name="Lucas S."/>
            <person name="Nolan M."/>
            <person name="Glavina Del Rio T."/>
            <person name="Cheng J."/>
            <person name="Bruce D."/>
            <person name="Goodwin L."/>
            <person name="Pitluck S."/>
            <person name="Liolios K."/>
            <person name="Ivanova N."/>
            <person name="Mikhailova N."/>
            <person name="Pati A."/>
            <person name="Chen A."/>
            <person name="Palaniappan K."/>
            <person name="Land M."/>
            <person name="Hauser L."/>
            <person name="Chang Y."/>
            <person name="Jeffries C."/>
            <person name="Rohde M."/>
            <person name="Spring S."/>
            <person name="Goker M."/>
            <person name="Wirth R."/>
            <person name="Woyke T."/>
            <person name="Bristow J."/>
            <person name="Eisen J."/>
            <person name="Markowitz V."/>
            <person name="Hugenholtz P."/>
            <person name="Klenk H."/>
            <person name="Kyrpides N."/>
        </authorList>
    </citation>
    <scope>NUCLEOTIDE SEQUENCE [LARGE SCALE GENOMIC DNA]</scope>
    <source>
        <strain evidence="2">DSM 14429 / JCM 11212 / NBRC 100878 / IC-017</strain>
    </source>
</reference>
<dbReference type="KEGG" id="vdi:Vdis_0031"/>
<keyword evidence="1" id="KW-0012">Acyltransferase</keyword>
<sequence length="510" mass="56337">MPLPIIGGVKPPWITELGGVASEHPVASRLGVDVLNLGGNAIDAAVTTSLALALTQPHLGGLGGDFFAMIYIAREGRVYFLNASGWAPRRLSRELLLQRGLNAVPLRGPLSPVVPGLLAGLHAMWRRFGTDEWRSLVRPVVEVARKGFPVSPSFVKAIELLRNEIAGNNDFKSVYPINTKPWDVIRIEPLTKTFELVMEHGPDILYRGEVGEALVNHLQSVGGVMEMSDLMEYEPEWRDPLSIDYKGLTIYESPPNTQGITTLMILRLLEELRVSVDAWSRGRIETYLGIYKIAYELRDLYVGDPRFVEVPINKLLDPGFLTSAYKSGIGKQLSGSGDTTYFVVVDKEGNIVSAIQSLYQHFGSLVTEPRYGITLNDRASDFSMDGPNALMPRKRPLHTLSTIIITKDGEPKYALGTSGAHFRPQQHTLFITNMVDYGLSPVEAIDAPRFLWDRKSLIIEEGYEVTGLTELHQVIRYPGRTGVASIAAFLDNGRKLLYADIRGDGLALGQ</sequence>
<dbReference type="HOGENOM" id="CLU_014813_3_3_2"/>
<dbReference type="PANTHER" id="PTHR43881">
    <property type="entry name" value="GAMMA-GLUTAMYLTRANSPEPTIDASE (AFU_ORTHOLOGUE AFUA_4G13580)"/>
    <property type="match status" value="1"/>
</dbReference>
<dbReference type="SUPFAM" id="SSF56235">
    <property type="entry name" value="N-terminal nucleophile aminohydrolases (Ntn hydrolases)"/>
    <property type="match status" value="1"/>
</dbReference>
<dbReference type="Gene3D" id="1.10.246.230">
    <property type="match status" value="1"/>
</dbReference>
<protein>
    <submittedName>
        <fullName evidence="1">Gamma-glutamyltransferase</fullName>
        <ecNumber evidence="1">2.3.2.2</ecNumber>
    </submittedName>
</protein>
<dbReference type="GeneID" id="9750943"/>
<evidence type="ECO:0000313" key="1">
    <source>
        <dbReference type="EMBL" id="ADN49446.1"/>
    </source>
</evidence>
<dbReference type="PANTHER" id="PTHR43881:SF1">
    <property type="entry name" value="GAMMA-GLUTAMYLTRANSPEPTIDASE (AFU_ORTHOLOGUE AFUA_4G13580)"/>
    <property type="match status" value="1"/>
</dbReference>
<reference evidence="1 2" key="1">
    <citation type="journal article" date="2010" name="Stand. Genomic Sci.">
        <title>Complete genome sequence of Vulcanisaeta distributa type strain (IC-017).</title>
        <authorList>
            <person name="Mavromatis K."/>
            <person name="Sikorski J."/>
            <person name="Pabst E."/>
            <person name="Teshima H."/>
            <person name="Lapidus A."/>
            <person name="Lucas S."/>
            <person name="Nolan M."/>
            <person name="Glavina Del Rio T."/>
            <person name="Cheng J.F."/>
            <person name="Bruce D."/>
            <person name="Goodwin L."/>
            <person name="Pitluck S."/>
            <person name="Liolios K."/>
            <person name="Ivanova N."/>
            <person name="Mikhailova N."/>
            <person name="Pati A."/>
            <person name="Chen A."/>
            <person name="Palaniappan K."/>
            <person name="Land M."/>
            <person name="Hauser L."/>
            <person name="Chang Y.J."/>
            <person name="Jeffries C.D."/>
            <person name="Rohde M."/>
            <person name="Spring S."/>
            <person name="Goker M."/>
            <person name="Wirth R."/>
            <person name="Woyke T."/>
            <person name="Bristow J."/>
            <person name="Eisen J.A."/>
            <person name="Markowitz V."/>
            <person name="Hugenholtz P."/>
            <person name="Klenk H.P."/>
            <person name="Kyrpides N.C."/>
        </authorList>
    </citation>
    <scope>NUCLEOTIDE SEQUENCE [LARGE SCALE GENOMIC DNA]</scope>
    <source>
        <strain evidence="2">DSM 14429 / JCM 11212 / NBRC 100878 / IC-017</strain>
    </source>
</reference>
<dbReference type="eggNOG" id="arCOG04053">
    <property type="taxonomic scope" value="Archaea"/>
</dbReference>
<dbReference type="EC" id="2.3.2.2" evidence="1"/>
<accession>E1QRS1</accession>
<dbReference type="Gene3D" id="3.60.20.40">
    <property type="match status" value="1"/>
</dbReference>
<dbReference type="Proteomes" id="UP000006681">
    <property type="component" value="Chromosome"/>
</dbReference>
<dbReference type="PRINTS" id="PR01210">
    <property type="entry name" value="GGTRANSPTASE"/>
</dbReference>
<dbReference type="InterPro" id="IPR029055">
    <property type="entry name" value="Ntn_hydrolases_N"/>
</dbReference>
<keyword evidence="1" id="KW-0808">Transferase</keyword>
<dbReference type="RefSeq" id="WP_013335171.1">
    <property type="nucleotide sequence ID" value="NC_014537.1"/>
</dbReference>
<gene>
    <name evidence="1" type="ordered locus">Vdis_0031</name>
</gene>
<dbReference type="InterPro" id="IPR052896">
    <property type="entry name" value="GGT-like_enzyme"/>
</dbReference>
<dbReference type="OrthoDB" id="183046at2157"/>
<dbReference type="InterPro" id="IPR043137">
    <property type="entry name" value="GGT_ssub_C"/>
</dbReference>
<keyword evidence="2" id="KW-1185">Reference proteome</keyword>
<organism evidence="1 2">
    <name type="scientific">Vulcanisaeta distributa (strain DSM 14429 / JCM 11212 / NBRC 100878 / IC-017)</name>
    <dbReference type="NCBI Taxonomy" id="572478"/>
    <lineage>
        <taxon>Archaea</taxon>
        <taxon>Thermoproteota</taxon>
        <taxon>Thermoprotei</taxon>
        <taxon>Thermoproteales</taxon>
        <taxon>Thermoproteaceae</taxon>
        <taxon>Vulcanisaeta</taxon>
    </lineage>
</organism>
<dbReference type="Pfam" id="PF01019">
    <property type="entry name" value="G_glu_transpept"/>
    <property type="match status" value="1"/>
</dbReference>
<proteinExistence type="predicted"/>
<name>E1QRS1_VULDI</name>
<dbReference type="STRING" id="572478.Vdis_0031"/>
<dbReference type="EMBL" id="CP002100">
    <property type="protein sequence ID" value="ADN49446.1"/>
    <property type="molecule type" value="Genomic_DNA"/>
</dbReference>